<feature type="domain" description="HAMP" evidence="17">
    <location>
        <begin position="184"/>
        <end position="237"/>
    </location>
</feature>
<keyword evidence="5" id="KW-0597">Phosphoprotein</keyword>
<keyword evidence="11 15" id="KW-1133">Transmembrane helix</keyword>
<dbReference type="InterPro" id="IPR005467">
    <property type="entry name" value="His_kinase_dom"/>
</dbReference>
<dbReference type="SUPFAM" id="SSF158472">
    <property type="entry name" value="HAMP domain-like"/>
    <property type="match status" value="1"/>
</dbReference>
<evidence type="ECO:0000256" key="1">
    <source>
        <dbReference type="ARBA" id="ARBA00000085"/>
    </source>
</evidence>
<dbReference type="InterPro" id="IPR036097">
    <property type="entry name" value="HisK_dim/P_sf"/>
</dbReference>
<dbReference type="EC" id="2.7.13.3" evidence="3"/>
<dbReference type="RefSeq" id="WP_188406365.1">
    <property type="nucleotide sequence ID" value="NZ_BMGL01000009.1"/>
</dbReference>
<dbReference type="PROSITE" id="PS50109">
    <property type="entry name" value="HIS_KIN"/>
    <property type="match status" value="1"/>
</dbReference>
<evidence type="ECO:0000256" key="6">
    <source>
        <dbReference type="ARBA" id="ARBA00022679"/>
    </source>
</evidence>
<sequence length="455" mass="52398">MNLSIKNRIAFISTILVALLSFTIFISIYQSLKISSFSEIDEKLEFEANKHFNELIFEKDSVYFAYPEELLEREHLEIEVYPIYIELVNTNGKLLVKSENLKNERIVNETFSTKKIIFNSQVLEEPLRQIQLNLIKNNQHYGHLGIAVSTEDTLSVLQNLKQNLIAIYPFLLFITFFASRYISKITIQPLTKIADTVEIISASNLNLRVKEINGKDELSVLSKSINSFLDRIHTSIEKEKEFTANASHQLRTPLTAIKGNLEVLLRKKRTVVEYKESIEETIDRINRLNLALDNLLMLARLDEDAKQLKKTKINVIDIFNSKIKLFKAQIKEKELRIILDEKLTSPILETNVYFLKIILENLMSNAIKYSEIKHPIKITLEEQSNFIKISISNKGGNLKEEDVNSIFEIFHRPKDTTEKGHGIGLALAKKAANLLGYQIKVKLNNQTTFVLYIPN</sequence>
<dbReference type="PANTHER" id="PTHR45528">
    <property type="entry name" value="SENSOR HISTIDINE KINASE CPXA"/>
    <property type="match status" value="1"/>
</dbReference>
<dbReference type="InterPro" id="IPR003660">
    <property type="entry name" value="HAMP_dom"/>
</dbReference>
<dbReference type="SMART" id="SM00388">
    <property type="entry name" value="HisKA"/>
    <property type="match status" value="1"/>
</dbReference>
<dbReference type="PROSITE" id="PS50885">
    <property type="entry name" value="HAMP"/>
    <property type="match status" value="1"/>
</dbReference>
<evidence type="ECO:0000256" key="11">
    <source>
        <dbReference type="ARBA" id="ARBA00022989"/>
    </source>
</evidence>
<evidence type="ECO:0000313" key="19">
    <source>
        <dbReference type="Proteomes" id="UP000599688"/>
    </source>
</evidence>
<feature type="domain" description="Histidine kinase" evidence="16">
    <location>
        <begin position="245"/>
        <end position="455"/>
    </location>
</feature>
<dbReference type="PANTHER" id="PTHR45528:SF1">
    <property type="entry name" value="SENSOR HISTIDINE KINASE CPXA"/>
    <property type="match status" value="1"/>
</dbReference>
<evidence type="ECO:0000256" key="12">
    <source>
        <dbReference type="ARBA" id="ARBA00023012"/>
    </source>
</evidence>
<comment type="caution">
    <text evidence="18">The sequence shown here is derived from an EMBL/GenBank/DDBJ whole genome shotgun (WGS) entry which is preliminary data.</text>
</comment>
<evidence type="ECO:0000256" key="13">
    <source>
        <dbReference type="ARBA" id="ARBA00023136"/>
    </source>
</evidence>
<name>A0A916ZVM0_9FLAO</name>
<keyword evidence="10" id="KW-0067">ATP-binding</keyword>
<evidence type="ECO:0000256" key="10">
    <source>
        <dbReference type="ARBA" id="ARBA00022840"/>
    </source>
</evidence>
<keyword evidence="9 18" id="KW-0418">Kinase</keyword>
<keyword evidence="12" id="KW-0902">Two-component regulatory system</keyword>
<dbReference type="Gene3D" id="1.10.287.130">
    <property type="match status" value="1"/>
</dbReference>
<evidence type="ECO:0000256" key="14">
    <source>
        <dbReference type="SAM" id="Coils"/>
    </source>
</evidence>
<evidence type="ECO:0000256" key="2">
    <source>
        <dbReference type="ARBA" id="ARBA00004651"/>
    </source>
</evidence>
<evidence type="ECO:0000256" key="15">
    <source>
        <dbReference type="SAM" id="Phobius"/>
    </source>
</evidence>
<organism evidence="18 19">
    <name type="scientific">Psychroflexus salis</name>
    <dbReference type="NCBI Taxonomy" id="1526574"/>
    <lineage>
        <taxon>Bacteria</taxon>
        <taxon>Pseudomonadati</taxon>
        <taxon>Bacteroidota</taxon>
        <taxon>Flavobacteriia</taxon>
        <taxon>Flavobacteriales</taxon>
        <taxon>Flavobacteriaceae</taxon>
        <taxon>Psychroflexus</taxon>
    </lineage>
</organism>
<dbReference type="GO" id="GO:0000155">
    <property type="term" value="F:phosphorelay sensor kinase activity"/>
    <property type="evidence" value="ECO:0007669"/>
    <property type="project" value="InterPro"/>
</dbReference>
<dbReference type="InterPro" id="IPR036890">
    <property type="entry name" value="HATPase_C_sf"/>
</dbReference>
<dbReference type="CDD" id="cd00082">
    <property type="entry name" value="HisKA"/>
    <property type="match status" value="1"/>
</dbReference>
<comment type="subcellular location">
    <subcellularLocation>
        <location evidence="2">Cell membrane</location>
        <topology evidence="2">Multi-pass membrane protein</topology>
    </subcellularLocation>
</comment>
<keyword evidence="19" id="KW-1185">Reference proteome</keyword>
<dbReference type="SUPFAM" id="SSF55874">
    <property type="entry name" value="ATPase domain of HSP90 chaperone/DNA topoisomerase II/histidine kinase"/>
    <property type="match status" value="1"/>
</dbReference>
<evidence type="ECO:0000256" key="9">
    <source>
        <dbReference type="ARBA" id="ARBA00022777"/>
    </source>
</evidence>
<dbReference type="SMART" id="SM00304">
    <property type="entry name" value="HAMP"/>
    <property type="match status" value="1"/>
</dbReference>
<dbReference type="Pfam" id="PF00672">
    <property type="entry name" value="HAMP"/>
    <property type="match status" value="1"/>
</dbReference>
<feature type="transmembrane region" description="Helical" evidence="15">
    <location>
        <begin position="9"/>
        <end position="29"/>
    </location>
</feature>
<keyword evidence="7 15" id="KW-0812">Transmembrane</keyword>
<gene>
    <name evidence="18" type="ORF">GCM10010831_16510</name>
</gene>
<dbReference type="GO" id="GO:0005886">
    <property type="term" value="C:plasma membrane"/>
    <property type="evidence" value="ECO:0007669"/>
    <property type="project" value="UniProtKB-SubCell"/>
</dbReference>
<evidence type="ECO:0000256" key="3">
    <source>
        <dbReference type="ARBA" id="ARBA00012438"/>
    </source>
</evidence>
<evidence type="ECO:0000259" key="17">
    <source>
        <dbReference type="PROSITE" id="PS50885"/>
    </source>
</evidence>
<keyword evidence="8" id="KW-0547">Nucleotide-binding</keyword>
<dbReference type="SUPFAM" id="SSF47384">
    <property type="entry name" value="Homodimeric domain of signal transducing histidine kinase"/>
    <property type="match status" value="1"/>
</dbReference>
<keyword evidence="13 15" id="KW-0472">Membrane</keyword>
<feature type="coiled-coil region" evidence="14">
    <location>
        <begin position="271"/>
        <end position="298"/>
    </location>
</feature>
<dbReference type="EMBL" id="BMGL01000009">
    <property type="protein sequence ID" value="GGE15913.1"/>
    <property type="molecule type" value="Genomic_DNA"/>
</dbReference>
<evidence type="ECO:0000313" key="18">
    <source>
        <dbReference type="EMBL" id="GGE15913.1"/>
    </source>
</evidence>
<dbReference type="InterPro" id="IPR003594">
    <property type="entry name" value="HATPase_dom"/>
</dbReference>
<reference evidence="18 19" key="1">
    <citation type="journal article" date="2014" name="Int. J. Syst. Evol. Microbiol.">
        <title>Complete genome sequence of Corynebacterium casei LMG S-19264T (=DSM 44701T), isolated from a smear-ripened cheese.</title>
        <authorList>
            <consortium name="US DOE Joint Genome Institute (JGI-PGF)"/>
            <person name="Walter F."/>
            <person name="Albersmeier A."/>
            <person name="Kalinowski J."/>
            <person name="Ruckert C."/>
        </authorList>
    </citation>
    <scope>NUCLEOTIDE SEQUENCE [LARGE SCALE GENOMIC DNA]</scope>
    <source>
        <strain evidence="18 19">CGMCC 1.12925</strain>
    </source>
</reference>
<accession>A0A916ZVM0</accession>
<comment type="catalytic activity">
    <reaction evidence="1">
        <text>ATP + protein L-histidine = ADP + protein N-phospho-L-histidine.</text>
        <dbReference type="EC" id="2.7.13.3"/>
    </reaction>
</comment>
<dbReference type="Gene3D" id="3.30.565.10">
    <property type="entry name" value="Histidine kinase-like ATPase, C-terminal domain"/>
    <property type="match status" value="1"/>
</dbReference>
<keyword evidence="6" id="KW-0808">Transferase</keyword>
<dbReference type="InterPro" id="IPR050398">
    <property type="entry name" value="HssS/ArlS-like"/>
</dbReference>
<evidence type="ECO:0000256" key="4">
    <source>
        <dbReference type="ARBA" id="ARBA00022475"/>
    </source>
</evidence>
<protein>
    <recommendedName>
        <fullName evidence="3">histidine kinase</fullName>
        <ecNumber evidence="3">2.7.13.3</ecNumber>
    </recommendedName>
</protein>
<dbReference type="InterPro" id="IPR003661">
    <property type="entry name" value="HisK_dim/P_dom"/>
</dbReference>
<dbReference type="CDD" id="cd00075">
    <property type="entry name" value="HATPase"/>
    <property type="match status" value="1"/>
</dbReference>
<dbReference type="AlphaFoldDB" id="A0A916ZVM0"/>
<dbReference type="CDD" id="cd06225">
    <property type="entry name" value="HAMP"/>
    <property type="match status" value="1"/>
</dbReference>
<dbReference type="Pfam" id="PF00512">
    <property type="entry name" value="HisKA"/>
    <property type="match status" value="1"/>
</dbReference>
<keyword evidence="14" id="KW-0175">Coiled coil</keyword>
<evidence type="ECO:0000259" key="16">
    <source>
        <dbReference type="PROSITE" id="PS50109"/>
    </source>
</evidence>
<dbReference type="GO" id="GO:0005524">
    <property type="term" value="F:ATP binding"/>
    <property type="evidence" value="ECO:0007669"/>
    <property type="project" value="UniProtKB-KW"/>
</dbReference>
<keyword evidence="4" id="KW-1003">Cell membrane</keyword>
<dbReference type="Pfam" id="PF02518">
    <property type="entry name" value="HATPase_c"/>
    <property type="match status" value="1"/>
</dbReference>
<evidence type="ECO:0000256" key="7">
    <source>
        <dbReference type="ARBA" id="ARBA00022692"/>
    </source>
</evidence>
<proteinExistence type="predicted"/>
<dbReference type="Proteomes" id="UP000599688">
    <property type="component" value="Unassembled WGS sequence"/>
</dbReference>
<dbReference type="SMART" id="SM00387">
    <property type="entry name" value="HATPase_c"/>
    <property type="match status" value="1"/>
</dbReference>
<evidence type="ECO:0000256" key="5">
    <source>
        <dbReference type="ARBA" id="ARBA00022553"/>
    </source>
</evidence>
<dbReference type="Gene3D" id="6.10.340.10">
    <property type="match status" value="1"/>
</dbReference>
<evidence type="ECO:0000256" key="8">
    <source>
        <dbReference type="ARBA" id="ARBA00022741"/>
    </source>
</evidence>